<sequence length="137" mass="15586">SFARRERAGNICSSSESGRERLDRGDGAKSSSHAQHEPEYKLEYEPQPVDQIEAEYDDKLPPLPQLARNPRNTLSRNPPPTPTVEVFGGGPYVYPFPSLSLFLTHFFLSKANLNILQVCYCCNCYMEDHYPLRMESC</sequence>
<organism evidence="2 3">
    <name type="scientific">Trifolium pratense</name>
    <name type="common">Red clover</name>
    <dbReference type="NCBI Taxonomy" id="57577"/>
    <lineage>
        <taxon>Eukaryota</taxon>
        <taxon>Viridiplantae</taxon>
        <taxon>Streptophyta</taxon>
        <taxon>Embryophyta</taxon>
        <taxon>Tracheophyta</taxon>
        <taxon>Spermatophyta</taxon>
        <taxon>Magnoliopsida</taxon>
        <taxon>eudicotyledons</taxon>
        <taxon>Gunneridae</taxon>
        <taxon>Pentapetalae</taxon>
        <taxon>rosids</taxon>
        <taxon>fabids</taxon>
        <taxon>Fabales</taxon>
        <taxon>Fabaceae</taxon>
        <taxon>Papilionoideae</taxon>
        <taxon>50 kb inversion clade</taxon>
        <taxon>NPAAA clade</taxon>
        <taxon>Hologalegina</taxon>
        <taxon>IRL clade</taxon>
        <taxon>Trifolieae</taxon>
        <taxon>Trifolium</taxon>
    </lineage>
</organism>
<proteinExistence type="predicted"/>
<comment type="caution">
    <text evidence="2">The sequence shown here is derived from an EMBL/GenBank/DDBJ whole genome shotgun (WGS) entry which is preliminary data.</text>
</comment>
<dbReference type="EMBL" id="ASHM01026563">
    <property type="protein sequence ID" value="PNX73797.1"/>
    <property type="molecule type" value="Genomic_DNA"/>
</dbReference>
<feature type="compositionally biased region" description="Basic and acidic residues" evidence="1">
    <location>
        <begin position="17"/>
        <end position="27"/>
    </location>
</feature>
<accession>A0A2K3L5J2</accession>
<evidence type="ECO:0000256" key="1">
    <source>
        <dbReference type="SAM" id="MobiDB-lite"/>
    </source>
</evidence>
<feature type="region of interest" description="Disordered" evidence="1">
    <location>
        <begin position="1"/>
        <end position="82"/>
    </location>
</feature>
<name>A0A2K3L5J2_TRIPR</name>
<feature type="non-terminal residue" evidence="2">
    <location>
        <position position="1"/>
    </location>
</feature>
<evidence type="ECO:0000313" key="2">
    <source>
        <dbReference type="EMBL" id="PNX73797.1"/>
    </source>
</evidence>
<reference evidence="2 3" key="1">
    <citation type="journal article" date="2014" name="Am. J. Bot.">
        <title>Genome assembly and annotation for red clover (Trifolium pratense; Fabaceae).</title>
        <authorList>
            <person name="Istvanek J."/>
            <person name="Jaros M."/>
            <person name="Krenek A."/>
            <person name="Repkova J."/>
        </authorList>
    </citation>
    <scope>NUCLEOTIDE SEQUENCE [LARGE SCALE GENOMIC DNA]</scope>
    <source>
        <strain evidence="3">cv. Tatra</strain>
        <tissue evidence="2">Young leaves</tissue>
    </source>
</reference>
<dbReference type="AlphaFoldDB" id="A0A2K3L5J2"/>
<evidence type="ECO:0000313" key="3">
    <source>
        <dbReference type="Proteomes" id="UP000236291"/>
    </source>
</evidence>
<dbReference type="Proteomes" id="UP000236291">
    <property type="component" value="Unassembled WGS sequence"/>
</dbReference>
<reference evidence="2 3" key="2">
    <citation type="journal article" date="2017" name="Front. Plant Sci.">
        <title>Gene Classification and Mining of Molecular Markers Useful in Red Clover (Trifolium pratense) Breeding.</title>
        <authorList>
            <person name="Istvanek J."/>
            <person name="Dluhosova J."/>
            <person name="Dluhos P."/>
            <person name="Patkova L."/>
            <person name="Nedelnik J."/>
            <person name="Repkova J."/>
        </authorList>
    </citation>
    <scope>NUCLEOTIDE SEQUENCE [LARGE SCALE GENOMIC DNA]</scope>
    <source>
        <strain evidence="3">cv. Tatra</strain>
        <tissue evidence="2">Young leaves</tissue>
    </source>
</reference>
<gene>
    <name evidence="2" type="ORF">L195_g029703</name>
</gene>
<protein>
    <submittedName>
        <fullName evidence="2">Uncharacterized protein</fullName>
    </submittedName>
</protein>
<feature type="compositionally biased region" description="Basic and acidic residues" evidence="1">
    <location>
        <begin position="34"/>
        <end position="44"/>
    </location>
</feature>